<evidence type="ECO:0000313" key="8">
    <source>
        <dbReference type="Proteomes" id="UP000204221"/>
    </source>
</evidence>
<dbReference type="OrthoDB" id="9776710at2"/>
<dbReference type="GO" id="GO:0019646">
    <property type="term" value="P:aerobic electron transport chain"/>
    <property type="evidence" value="ECO:0007669"/>
    <property type="project" value="TreeGrafter"/>
</dbReference>
<dbReference type="AlphaFoldDB" id="A0A221W930"/>
<evidence type="ECO:0000256" key="4">
    <source>
        <dbReference type="ARBA" id="ARBA00022692"/>
    </source>
</evidence>
<keyword evidence="8" id="KW-1185">Reference proteome</keyword>
<accession>A0A221W930</accession>
<organism evidence="7 8">
    <name type="scientific">Actinoalloteichus hoggarensis</name>
    <dbReference type="NCBI Taxonomy" id="1470176"/>
    <lineage>
        <taxon>Bacteria</taxon>
        <taxon>Bacillati</taxon>
        <taxon>Actinomycetota</taxon>
        <taxon>Actinomycetes</taxon>
        <taxon>Pseudonocardiales</taxon>
        <taxon>Pseudonocardiaceae</taxon>
        <taxon>Actinoalloteichus</taxon>
    </lineage>
</organism>
<evidence type="ECO:0000256" key="6">
    <source>
        <dbReference type="ARBA" id="ARBA00023136"/>
    </source>
</evidence>
<comment type="similarity">
    <text evidence="2">Belongs to the cytochrome ubiquinol oxidase subunit 2 family.</text>
</comment>
<evidence type="ECO:0000313" key="7">
    <source>
        <dbReference type="EMBL" id="ASO21857.1"/>
    </source>
</evidence>
<dbReference type="KEGG" id="ahg:AHOG_21205"/>
<evidence type="ECO:0000256" key="1">
    <source>
        <dbReference type="ARBA" id="ARBA00004651"/>
    </source>
</evidence>
<dbReference type="RefSeq" id="WP_093942933.1">
    <property type="nucleotide sequence ID" value="NZ_CP022521.1"/>
</dbReference>
<reference evidence="7 8" key="1">
    <citation type="submission" date="2017-07" db="EMBL/GenBank/DDBJ databases">
        <title>Complete genome sequence of Actinoalloteichus hoggarensis DSM 45943, type strain of Actinoalloteichus hoggarensis.</title>
        <authorList>
            <person name="Ruckert C."/>
            <person name="Nouioui I."/>
            <person name="Willmese J."/>
            <person name="van Wezel G."/>
            <person name="Klenk H.-P."/>
            <person name="Kalinowski J."/>
            <person name="Zotchev S.B."/>
        </authorList>
    </citation>
    <scope>NUCLEOTIDE SEQUENCE [LARGE SCALE GENOMIC DNA]</scope>
    <source>
        <strain evidence="7 8">DSM 45943</strain>
    </source>
</reference>
<dbReference type="GO" id="GO:0070069">
    <property type="term" value="C:cytochrome complex"/>
    <property type="evidence" value="ECO:0007669"/>
    <property type="project" value="TreeGrafter"/>
</dbReference>
<dbReference type="EMBL" id="CP022521">
    <property type="protein sequence ID" value="ASO21857.1"/>
    <property type="molecule type" value="Genomic_DNA"/>
</dbReference>
<protein>
    <submittedName>
        <fullName evidence="7">Cytochrome bd-I ubiquinol oxidase subunit 2</fullName>
        <ecNumber evidence="7">1.10.3.10</ecNumber>
    </submittedName>
</protein>
<evidence type="ECO:0000256" key="5">
    <source>
        <dbReference type="ARBA" id="ARBA00022989"/>
    </source>
</evidence>
<dbReference type="PANTHER" id="PTHR43141">
    <property type="entry name" value="CYTOCHROME BD2 SUBUNIT II"/>
    <property type="match status" value="1"/>
</dbReference>
<dbReference type="GO" id="GO:0016682">
    <property type="term" value="F:oxidoreductase activity, acting on diphenols and related substances as donors, oxygen as acceptor"/>
    <property type="evidence" value="ECO:0007669"/>
    <property type="project" value="TreeGrafter"/>
</dbReference>
<keyword evidence="6" id="KW-0472">Membrane</keyword>
<dbReference type="InterPro" id="IPR003317">
    <property type="entry name" value="Cyt-d_oxidase_su2"/>
</dbReference>
<sequence>MEIIAIAALGFFAVGYFILGGADIGVGMLLPFLGRDAAERRVGIAAIAPFFLGNEVWLVATAGILIGGFPILEGALLSSLFPVFVALLAGWVIRDMGLWLRGRETGRVWWALCDGAIVGGSWTIALSWGWTFAGLLAGITDRPVAGAGAMLAAVGIAALFALHGLAFAALRLAGTQRERARRLSGESGEVRTFVLTSAAMTVAVLAVGWRLPLAESAADAATLAFLVPVLLVLTPLLVGAQAWVWWLFRHRVDRPSYL</sequence>
<keyword evidence="5" id="KW-1133">Transmembrane helix</keyword>
<proteinExistence type="inferred from homology"/>
<name>A0A221W930_9PSEU</name>
<dbReference type="EC" id="1.10.3.10" evidence="7"/>
<evidence type="ECO:0000256" key="2">
    <source>
        <dbReference type="ARBA" id="ARBA00007543"/>
    </source>
</evidence>
<dbReference type="GO" id="GO:0009055">
    <property type="term" value="F:electron transfer activity"/>
    <property type="evidence" value="ECO:0007669"/>
    <property type="project" value="TreeGrafter"/>
</dbReference>
<dbReference type="Proteomes" id="UP000204221">
    <property type="component" value="Chromosome"/>
</dbReference>
<keyword evidence="4" id="KW-0812">Transmembrane</keyword>
<gene>
    <name evidence="7" type="primary">cydB2</name>
    <name evidence="7" type="ORF">AHOG_21205</name>
</gene>
<keyword evidence="7" id="KW-0560">Oxidoreductase</keyword>
<comment type="subcellular location">
    <subcellularLocation>
        <location evidence="1">Cell membrane</location>
        <topology evidence="1">Multi-pass membrane protein</topology>
    </subcellularLocation>
</comment>
<dbReference type="GO" id="GO:0005886">
    <property type="term" value="C:plasma membrane"/>
    <property type="evidence" value="ECO:0007669"/>
    <property type="project" value="UniProtKB-SubCell"/>
</dbReference>
<evidence type="ECO:0000256" key="3">
    <source>
        <dbReference type="ARBA" id="ARBA00022475"/>
    </source>
</evidence>
<dbReference type="PANTHER" id="PTHR43141:SF4">
    <property type="entry name" value="CYTOCHROME BD2 SUBUNIT II"/>
    <property type="match status" value="1"/>
</dbReference>
<dbReference type="Pfam" id="PF02322">
    <property type="entry name" value="Cyt_bd_oxida_II"/>
    <property type="match status" value="1"/>
</dbReference>
<keyword evidence="3" id="KW-1003">Cell membrane</keyword>